<dbReference type="PROSITE" id="PS50102">
    <property type="entry name" value="RRM"/>
    <property type="match status" value="1"/>
</dbReference>
<dbReference type="GO" id="GO:0003729">
    <property type="term" value="F:mRNA binding"/>
    <property type="evidence" value="ECO:0007669"/>
    <property type="project" value="TreeGrafter"/>
</dbReference>
<evidence type="ECO:0000259" key="2">
    <source>
        <dbReference type="PROSITE" id="PS50102"/>
    </source>
</evidence>
<dbReference type="Pfam" id="PF00076">
    <property type="entry name" value="RRM_1"/>
    <property type="match status" value="1"/>
</dbReference>
<dbReference type="InterPro" id="IPR035979">
    <property type="entry name" value="RBD_domain_sf"/>
</dbReference>
<dbReference type="Proteomes" id="UP000316649">
    <property type="component" value="Unassembled WGS sequence"/>
</dbReference>
<evidence type="ECO:0000256" key="1">
    <source>
        <dbReference type="ARBA" id="ARBA00022884"/>
    </source>
</evidence>
<dbReference type="Gene3D" id="3.30.70.330">
    <property type="match status" value="1"/>
</dbReference>
<dbReference type="PANTHER" id="PTHR48025">
    <property type="entry name" value="OS02G0815200 PROTEIN"/>
    <property type="match status" value="1"/>
</dbReference>
<dbReference type="PANTHER" id="PTHR48025:SF1">
    <property type="entry name" value="RRM DOMAIN-CONTAINING PROTEIN"/>
    <property type="match status" value="1"/>
</dbReference>
<protein>
    <submittedName>
        <fullName evidence="3">RNA-binding protein</fullName>
    </submittedName>
</protein>
<dbReference type="InterPro" id="IPR050502">
    <property type="entry name" value="Euk_RNA-bind_prot"/>
</dbReference>
<comment type="caution">
    <text evidence="3">The sequence shown here is derived from an EMBL/GenBank/DDBJ whole genome shotgun (WGS) entry which is preliminary data.</text>
</comment>
<organism evidence="3 4">
    <name type="scientific">Sedimenticola selenatireducens</name>
    <dbReference type="NCBI Taxonomy" id="191960"/>
    <lineage>
        <taxon>Bacteria</taxon>
        <taxon>Pseudomonadati</taxon>
        <taxon>Pseudomonadota</taxon>
        <taxon>Gammaproteobacteria</taxon>
        <taxon>Chromatiales</taxon>
        <taxon>Sedimenticolaceae</taxon>
        <taxon>Sedimenticola</taxon>
    </lineage>
</organism>
<gene>
    <name evidence="3" type="ORF">FHP88_06195</name>
</gene>
<keyword evidence="1" id="KW-0694">RNA-binding</keyword>
<dbReference type="InterPro" id="IPR012677">
    <property type="entry name" value="Nucleotide-bd_a/b_plait_sf"/>
</dbReference>
<dbReference type="InterPro" id="IPR000504">
    <property type="entry name" value="RRM_dom"/>
</dbReference>
<feature type="domain" description="RRM" evidence="2">
    <location>
        <begin position="1"/>
        <end position="79"/>
    </location>
</feature>
<dbReference type="SUPFAM" id="SSF54928">
    <property type="entry name" value="RNA-binding domain, RBD"/>
    <property type="match status" value="1"/>
</dbReference>
<evidence type="ECO:0000313" key="4">
    <source>
        <dbReference type="Proteomes" id="UP000316649"/>
    </source>
</evidence>
<proteinExistence type="predicted"/>
<evidence type="ECO:0000313" key="3">
    <source>
        <dbReference type="EMBL" id="TVO77010.1"/>
    </source>
</evidence>
<dbReference type="RefSeq" id="WP_144358139.1">
    <property type="nucleotide sequence ID" value="NZ_VMNH01000005.1"/>
</dbReference>
<name>A0A558DU98_9GAMM</name>
<dbReference type="OrthoDB" id="9798855at2"/>
<dbReference type="SMART" id="SM00360">
    <property type="entry name" value="RRM"/>
    <property type="match status" value="1"/>
</dbReference>
<keyword evidence="4" id="KW-1185">Reference proteome</keyword>
<sequence length="87" mass="9374">MKLLIRNLPRTTSEEELQALFEPYGSIQSCTIILDKETGLSKGFGFINMPKPGEAKAAMKMLNGHDLAGNKIRVKKAEEPGSAPSAG</sequence>
<dbReference type="EMBL" id="VMNH01000005">
    <property type="protein sequence ID" value="TVO77010.1"/>
    <property type="molecule type" value="Genomic_DNA"/>
</dbReference>
<reference evidence="3 4" key="1">
    <citation type="submission" date="2019-07" db="EMBL/GenBank/DDBJ databases">
        <title>The pathways for chlorine oxyanion respiration interact through the shared metabolite chlorate.</title>
        <authorList>
            <person name="Barnum T.P."/>
            <person name="Cheng Y."/>
            <person name="Hill K.A."/>
            <person name="Lucas L.N."/>
            <person name="Carlson H.K."/>
            <person name="Coates J.D."/>
        </authorList>
    </citation>
    <scope>NUCLEOTIDE SEQUENCE [LARGE SCALE GENOMIC DNA]</scope>
    <source>
        <strain evidence="3 4">BK-1</strain>
    </source>
</reference>
<accession>A0A558DU98</accession>
<dbReference type="AlphaFoldDB" id="A0A558DU98"/>